<name>A0ABT3QGW0_9PROT</name>
<evidence type="ECO:0008006" key="4">
    <source>
        <dbReference type="Google" id="ProtNLM"/>
    </source>
</evidence>
<sequence length="83" mass="9198">MAGKKLSGARVVQILDDMNGGRSFLANIIGFFCVAAMLGLVEMACRFMLNTQLDLILRILLVVLAGYYFLPFLILWVLRGSKS</sequence>
<keyword evidence="1" id="KW-0812">Transmembrane</keyword>
<protein>
    <recommendedName>
        <fullName evidence="4">Phage shock protein PspC N-terminal domain-containing protein</fullName>
    </recommendedName>
</protein>
<dbReference type="EMBL" id="JAPIUZ010000006">
    <property type="protein sequence ID" value="MCX2564506.1"/>
    <property type="molecule type" value="Genomic_DNA"/>
</dbReference>
<dbReference type="Proteomes" id="UP001301152">
    <property type="component" value="Unassembled WGS sequence"/>
</dbReference>
<proteinExistence type="predicted"/>
<feature type="transmembrane region" description="Helical" evidence="1">
    <location>
        <begin position="24"/>
        <end position="49"/>
    </location>
</feature>
<accession>A0ABT3QGW0</accession>
<organism evidence="2 3">
    <name type="scientific">Acetobacter thailandicus</name>
    <dbReference type="NCBI Taxonomy" id="1502842"/>
    <lineage>
        <taxon>Bacteria</taxon>
        <taxon>Pseudomonadati</taxon>
        <taxon>Pseudomonadota</taxon>
        <taxon>Alphaproteobacteria</taxon>
        <taxon>Acetobacterales</taxon>
        <taxon>Acetobacteraceae</taxon>
        <taxon>Acetobacter</taxon>
    </lineage>
</organism>
<keyword evidence="1" id="KW-0472">Membrane</keyword>
<evidence type="ECO:0000256" key="1">
    <source>
        <dbReference type="SAM" id="Phobius"/>
    </source>
</evidence>
<evidence type="ECO:0000313" key="2">
    <source>
        <dbReference type="EMBL" id="MCX2564506.1"/>
    </source>
</evidence>
<evidence type="ECO:0000313" key="3">
    <source>
        <dbReference type="Proteomes" id="UP001301152"/>
    </source>
</evidence>
<dbReference type="RefSeq" id="WP_086553908.1">
    <property type="nucleotide sequence ID" value="NZ_JAERKX010000008.1"/>
</dbReference>
<gene>
    <name evidence="2" type="ORF">OQ497_11130</name>
</gene>
<reference evidence="2 3" key="1">
    <citation type="submission" date="2022-11" db="EMBL/GenBank/DDBJ databases">
        <title>Genome sequencing of Acetobacter type strain.</title>
        <authorList>
            <person name="Heo J."/>
            <person name="Lee D."/>
            <person name="Han B.-H."/>
            <person name="Hong S.-B."/>
            <person name="Kwon S.-W."/>
        </authorList>
    </citation>
    <scope>NUCLEOTIDE SEQUENCE [LARGE SCALE GENOMIC DNA]</scope>
    <source>
        <strain evidence="2 3">KACC 21253</strain>
    </source>
</reference>
<comment type="caution">
    <text evidence="2">The sequence shown here is derived from an EMBL/GenBank/DDBJ whole genome shotgun (WGS) entry which is preliminary data.</text>
</comment>
<keyword evidence="3" id="KW-1185">Reference proteome</keyword>
<keyword evidence="1" id="KW-1133">Transmembrane helix</keyword>
<feature type="transmembrane region" description="Helical" evidence="1">
    <location>
        <begin position="55"/>
        <end position="78"/>
    </location>
</feature>